<dbReference type="AlphaFoldDB" id="A0A1G7PIC2"/>
<gene>
    <name evidence="1" type="ORF">SAMN05216218_110141</name>
</gene>
<proteinExistence type="predicted"/>
<dbReference type="InterPro" id="IPR036388">
    <property type="entry name" value="WH-like_DNA-bd_sf"/>
</dbReference>
<dbReference type="EMBL" id="FNBK01000010">
    <property type="protein sequence ID" value="SDF85987.1"/>
    <property type="molecule type" value="Genomic_DNA"/>
</dbReference>
<dbReference type="CDD" id="cd00090">
    <property type="entry name" value="HTH_ARSR"/>
    <property type="match status" value="1"/>
</dbReference>
<organism evidence="1 2">
    <name type="scientific">Halorientalis regularis</name>
    <dbReference type="NCBI Taxonomy" id="660518"/>
    <lineage>
        <taxon>Archaea</taxon>
        <taxon>Methanobacteriati</taxon>
        <taxon>Methanobacteriota</taxon>
        <taxon>Stenosarchaea group</taxon>
        <taxon>Halobacteria</taxon>
        <taxon>Halobacteriales</taxon>
        <taxon>Haloarculaceae</taxon>
        <taxon>Halorientalis</taxon>
    </lineage>
</organism>
<protein>
    <submittedName>
        <fullName evidence="1">Helix-turn-helix domain-containing protein</fullName>
    </submittedName>
</protein>
<sequence length="123" mass="14117">MSEDWELAEVLDLLSDEYARSILAATSVEPMSAKQLSEQCDASLPTIYRRIEWLQDYDLIEERTKVELSGNHHKVYSATLDEFAMDLDDGGYEATIERTSRAEFPGEDADDTADRFTKMWENL</sequence>
<evidence type="ECO:0000313" key="1">
    <source>
        <dbReference type="EMBL" id="SDF85987.1"/>
    </source>
</evidence>
<dbReference type="RefSeq" id="WP_092693393.1">
    <property type="nucleotide sequence ID" value="NZ_FNBK01000010.1"/>
</dbReference>
<keyword evidence="2" id="KW-1185">Reference proteome</keyword>
<reference evidence="2" key="1">
    <citation type="submission" date="2016-10" db="EMBL/GenBank/DDBJ databases">
        <authorList>
            <person name="Varghese N."/>
            <person name="Submissions S."/>
        </authorList>
    </citation>
    <scope>NUCLEOTIDE SEQUENCE [LARGE SCALE GENOMIC DNA]</scope>
    <source>
        <strain evidence="2">IBRC-M 10760</strain>
    </source>
</reference>
<dbReference type="InterPro" id="IPR011991">
    <property type="entry name" value="ArsR-like_HTH"/>
</dbReference>
<dbReference type="Proteomes" id="UP000199076">
    <property type="component" value="Unassembled WGS sequence"/>
</dbReference>
<dbReference type="OrthoDB" id="311452at2157"/>
<dbReference type="SUPFAM" id="SSF46785">
    <property type="entry name" value="Winged helix' DNA-binding domain"/>
    <property type="match status" value="1"/>
</dbReference>
<dbReference type="InterPro" id="IPR036390">
    <property type="entry name" value="WH_DNA-bd_sf"/>
</dbReference>
<dbReference type="Pfam" id="PF12840">
    <property type="entry name" value="HTH_20"/>
    <property type="match status" value="1"/>
</dbReference>
<evidence type="ECO:0000313" key="2">
    <source>
        <dbReference type="Proteomes" id="UP000199076"/>
    </source>
</evidence>
<name>A0A1G7PIC2_9EURY</name>
<dbReference type="STRING" id="660518.SAMN05216218_110141"/>
<accession>A0A1G7PIC2</accession>
<dbReference type="Gene3D" id="1.10.10.10">
    <property type="entry name" value="Winged helix-like DNA-binding domain superfamily/Winged helix DNA-binding domain"/>
    <property type="match status" value="1"/>
</dbReference>